<sequence length="58" mass="6435">MNNQCSQIRINIDYMTLHHSTFRTCTPEVGLGVTHPSRRPDAGQDPQAQSAPSAWALK</sequence>
<gene>
    <name evidence="2" type="ORF">PAUR_b0237</name>
</gene>
<dbReference type="Proteomes" id="UP000615755">
    <property type="component" value="Unassembled WGS sequence"/>
</dbReference>
<evidence type="ECO:0008006" key="4">
    <source>
        <dbReference type="Google" id="ProtNLM"/>
    </source>
</evidence>
<feature type="region of interest" description="Disordered" evidence="1">
    <location>
        <begin position="32"/>
        <end position="58"/>
    </location>
</feature>
<accession>A0ABR9EHE5</accession>
<comment type="caution">
    <text evidence="2">The sequence shown here is derived from an EMBL/GenBank/DDBJ whole genome shotgun (WGS) entry which is preliminary data.</text>
</comment>
<name>A0ABR9EHE5_9GAMM</name>
<dbReference type="EMBL" id="AQGV01000015">
    <property type="protein sequence ID" value="MBE0370252.1"/>
    <property type="molecule type" value="Genomic_DNA"/>
</dbReference>
<protein>
    <recommendedName>
        <fullName evidence="4">Orphan protein</fullName>
    </recommendedName>
</protein>
<proteinExistence type="predicted"/>
<dbReference type="RefSeq" id="WP_192509405.1">
    <property type="nucleotide sequence ID" value="NZ_AQGV01000015.1"/>
</dbReference>
<reference evidence="2 3" key="1">
    <citation type="submission" date="2015-03" db="EMBL/GenBank/DDBJ databases">
        <title>Genome sequence of Pseudoalteromonas aurantia.</title>
        <authorList>
            <person name="Xie B.-B."/>
            <person name="Rong J.-C."/>
            <person name="Qin Q.-L."/>
            <person name="Zhang Y.-Z."/>
        </authorList>
    </citation>
    <scope>NUCLEOTIDE SEQUENCE [LARGE SCALE GENOMIC DNA]</scope>
    <source>
        <strain evidence="2 3">208</strain>
    </source>
</reference>
<organism evidence="2 3">
    <name type="scientific">Pseudoalteromonas aurantia 208</name>
    <dbReference type="NCBI Taxonomy" id="1314867"/>
    <lineage>
        <taxon>Bacteria</taxon>
        <taxon>Pseudomonadati</taxon>
        <taxon>Pseudomonadota</taxon>
        <taxon>Gammaproteobacteria</taxon>
        <taxon>Alteromonadales</taxon>
        <taxon>Pseudoalteromonadaceae</taxon>
        <taxon>Pseudoalteromonas</taxon>
    </lineage>
</organism>
<evidence type="ECO:0000256" key="1">
    <source>
        <dbReference type="SAM" id="MobiDB-lite"/>
    </source>
</evidence>
<keyword evidence="3" id="KW-1185">Reference proteome</keyword>
<evidence type="ECO:0000313" key="3">
    <source>
        <dbReference type="Proteomes" id="UP000615755"/>
    </source>
</evidence>
<evidence type="ECO:0000313" key="2">
    <source>
        <dbReference type="EMBL" id="MBE0370252.1"/>
    </source>
</evidence>